<accession>A0ABQ5JLS9</accession>
<keyword evidence="1" id="KW-0328">Glycosyltransferase</keyword>
<keyword evidence="2 4" id="KW-0808">Transferase</keyword>
<dbReference type="Gene3D" id="3.90.550.10">
    <property type="entry name" value="Spore Coat Polysaccharide Biosynthesis Protein SpsA, Chain A"/>
    <property type="match status" value="1"/>
</dbReference>
<keyword evidence="5" id="KW-1185">Reference proteome</keyword>
<dbReference type="InterPro" id="IPR050748">
    <property type="entry name" value="Glycosyltrans_8_dom-fam"/>
</dbReference>
<dbReference type="PANTHER" id="PTHR13778">
    <property type="entry name" value="GLYCOSYLTRANSFERASE 8 DOMAIN-CONTAINING PROTEIN"/>
    <property type="match status" value="1"/>
</dbReference>
<comment type="caution">
    <text evidence="4">The sequence shown here is derived from an EMBL/GenBank/DDBJ whole genome shotgun (WGS) entry which is preliminary data.</text>
</comment>
<dbReference type="RefSeq" id="WP_407882665.1">
    <property type="nucleotide sequence ID" value="NZ_BQXO01000002.1"/>
</dbReference>
<dbReference type="InterPro" id="IPR029044">
    <property type="entry name" value="Nucleotide-diphossugar_trans"/>
</dbReference>
<evidence type="ECO:0000313" key="5">
    <source>
        <dbReference type="Proteomes" id="UP001628078"/>
    </source>
</evidence>
<gene>
    <name evidence="4" type="ORF">JCM31185_06980</name>
</gene>
<sequence>MMEINLLVTLNAQYLLPLKTALLSLADNNSDITCHVWLLHQSITKNELTQLSRFVNHLGWTFSAIKVDQVFGTQAIDTIHNYPQEMYFRLLAGDLLPQSVTRVIYLDPDTLIINDLTKLWQLDLGTAMMAAAAHAGLIDAVTPLNNLRLNTATKYFNTGLLLMDLGQTRKIIKAVDIQQAIDRYRGQLLLPDQDVLNFLYGSHILEVPEEIWNYDTRKFMTYQLRSRGDHDLQWVMANTVVLHFAGRPKPWEQNSDGRFTTLYLQYRR</sequence>
<dbReference type="InterPro" id="IPR002495">
    <property type="entry name" value="Glyco_trans_8"/>
</dbReference>
<dbReference type="PANTHER" id="PTHR13778:SF47">
    <property type="entry name" value="LIPOPOLYSACCHARIDE 1,3-GALACTOSYLTRANSFERASE"/>
    <property type="match status" value="1"/>
</dbReference>
<evidence type="ECO:0000256" key="3">
    <source>
        <dbReference type="ARBA" id="ARBA00022723"/>
    </source>
</evidence>
<evidence type="ECO:0000256" key="1">
    <source>
        <dbReference type="ARBA" id="ARBA00022676"/>
    </source>
</evidence>
<evidence type="ECO:0000256" key="2">
    <source>
        <dbReference type="ARBA" id="ARBA00022679"/>
    </source>
</evidence>
<dbReference type="Proteomes" id="UP001628078">
    <property type="component" value="Unassembled WGS sequence"/>
</dbReference>
<proteinExistence type="predicted"/>
<dbReference type="GO" id="GO:0016740">
    <property type="term" value="F:transferase activity"/>
    <property type="evidence" value="ECO:0007669"/>
    <property type="project" value="UniProtKB-KW"/>
</dbReference>
<dbReference type="Pfam" id="PF01501">
    <property type="entry name" value="Glyco_transf_8"/>
    <property type="match status" value="1"/>
</dbReference>
<name>A0ABQ5JLS9_9LACO</name>
<reference evidence="4 5" key="1">
    <citation type="submission" date="2022-03" db="EMBL/GenBank/DDBJ databases">
        <title>Draft genome sequence of Furfurilactobacillus curtus JCM 31185.</title>
        <authorList>
            <person name="Suzuki S."/>
            <person name="Endo A."/>
            <person name="Kajikawa A."/>
        </authorList>
    </citation>
    <scope>NUCLEOTIDE SEQUENCE [LARGE SCALE GENOMIC DNA]</scope>
    <source>
        <strain evidence="4 5">JCM 31185</strain>
    </source>
</reference>
<dbReference type="EMBL" id="BQXO01000002">
    <property type="protein sequence ID" value="GKT05409.1"/>
    <property type="molecule type" value="Genomic_DNA"/>
</dbReference>
<organism evidence="4 5">
    <name type="scientific">Furfurilactobacillus curtus</name>
    <dbReference type="NCBI Taxonomy" id="1746200"/>
    <lineage>
        <taxon>Bacteria</taxon>
        <taxon>Bacillati</taxon>
        <taxon>Bacillota</taxon>
        <taxon>Bacilli</taxon>
        <taxon>Lactobacillales</taxon>
        <taxon>Lactobacillaceae</taxon>
        <taxon>Furfurilactobacillus</taxon>
    </lineage>
</organism>
<protein>
    <submittedName>
        <fullName evidence="4">Glycosyl transferase</fullName>
    </submittedName>
</protein>
<dbReference type="SUPFAM" id="SSF53448">
    <property type="entry name" value="Nucleotide-diphospho-sugar transferases"/>
    <property type="match status" value="1"/>
</dbReference>
<dbReference type="CDD" id="cd04194">
    <property type="entry name" value="GT8_A4GalT_like"/>
    <property type="match status" value="1"/>
</dbReference>
<keyword evidence="3" id="KW-0479">Metal-binding</keyword>
<evidence type="ECO:0000313" key="4">
    <source>
        <dbReference type="EMBL" id="GKT05409.1"/>
    </source>
</evidence>